<evidence type="ECO:0000256" key="4">
    <source>
        <dbReference type="ARBA" id="ARBA00023239"/>
    </source>
</evidence>
<evidence type="ECO:0000256" key="3">
    <source>
        <dbReference type="ARBA" id="ARBA00022694"/>
    </source>
</evidence>
<name>A0A023GKG4_AMBTT</name>
<dbReference type="EMBL" id="GBBM01002153">
    <property type="protein sequence ID" value="JAC33265.1"/>
    <property type="molecule type" value="mRNA"/>
</dbReference>
<dbReference type="GO" id="GO:0000379">
    <property type="term" value="P:tRNA-type intron splice site recognition and cleavage"/>
    <property type="evidence" value="ECO:0007669"/>
    <property type="project" value="TreeGrafter"/>
</dbReference>
<reference evidence="8" key="1">
    <citation type="submission" date="2014-03" db="EMBL/GenBank/DDBJ databases">
        <title>The sialotranscriptome of Amblyomma triste, Amblyomma parvum and Amblyomma cajennense ticks, uncovered by 454-based RNA-seq.</title>
        <authorList>
            <person name="Garcia G.R."/>
            <person name="Gardinassi L.G."/>
            <person name="Ribeiro J.M."/>
            <person name="Anatriello E."/>
            <person name="Ferreira B.R."/>
            <person name="Moreira H.N."/>
            <person name="Mafra C."/>
            <person name="Olegario M.M."/>
            <person name="Szabo P.J."/>
            <person name="Miranda-Santos I.K."/>
            <person name="Maruyama S.R."/>
        </authorList>
    </citation>
    <scope>NUCLEOTIDE SEQUENCE</scope>
    <source>
        <strain evidence="8">Mato Grasso do Sul</strain>
        <tissue evidence="8">Salivary glands</tissue>
    </source>
</reference>
<dbReference type="PANTHER" id="PTHR13070">
    <property type="entry name" value="TRNA-SPLICING ENDONUCLEASE SUBUNIT SEN34-RELATED"/>
    <property type="match status" value="1"/>
</dbReference>
<dbReference type="InterPro" id="IPR006677">
    <property type="entry name" value="tRNA_intron_Endonuc_cat-like"/>
</dbReference>
<evidence type="ECO:0000259" key="7">
    <source>
        <dbReference type="Pfam" id="PF01974"/>
    </source>
</evidence>
<protein>
    <recommendedName>
        <fullName evidence="2">tRNA-intron lyase</fullName>
        <ecNumber evidence="2">4.6.1.16</ecNumber>
    </recommendedName>
</protein>
<dbReference type="CDD" id="cd22363">
    <property type="entry name" value="tRNA-intron_lyase_C"/>
    <property type="match status" value="1"/>
</dbReference>
<keyword evidence="3" id="KW-0819">tRNA processing</keyword>
<feature type="domain" description="tRNA intron endonuclease catalytic" evidence="7">
    <location>
        <begin position="173"/>
        <end position="252"/>
    </location>
</feature>
<dbReference type="GO" id="GO:0003676">
    <property type="term" value="F:nucleic acid binding"/>
    <property type="evidence" value="ECO:0007669"/>
    <property type="project" value="InterPro"/>
</dbReference>
<dbReference type="GO" id="GO:0000213">
    <property type="term" value="F:tRNA-intron lyase activity"/>
    <property type="evidence" value="ECO:0007669"/>
    <property type="project" value="UniProtKB-EC"/>
</dbReference>
<comment type="catalytic activity">
    <reaction evidence="5">
        <text>pretRNA = a 3'-half-tRNA molecule with a 5'-OH end + a 5'-half-tRNA molecule with a 2',3'-cyclic phosphate end + an intron with a 2',3'-cyclic phosphate and a 5'-hydroxyl terminus.</text>
        <dbReference type="EC" id="4.6.1.16"/>
    </reaction>
</comment>
<evidence type="ECO:0000256" key="2">
    <source>
        <dbReference type="ARBA" id="ARBA00012573"/>
    </source>
</evidence>
<dbReference type="GO" id="GO:0005634">
    <property type="term" value="C:nucleus"/>
    <property type="evidence" value="ECO:0007669"/>
    <property type="project" value="UniProtKB-ARBA"/>
</dbReference>
<feature type="region of interest" description="Disordered" evidence="6">
    <location>
        <begin position="74"/>
        <end position="114"/>
    </location>
</feature>
<organism evidence="8">
    <name type="scientific">Amblyomma triste</name>
    <name type="common">Neotropical tick</name>
    <dbReference type="NCBI Taxonomy" id="251400"/>
    <lineage>
        <taxon>Eukaryota</taxon>
        <taxon>Metazoa</taxon>
        <taxon>Ecdysozoa</taxon>
        <taxon>Arthropoda</taxon>
        <taxon>Chelicerata</taxon>
        <taxon>Arachnida</taxon>
        <taxon>Acari</taxon>
        <taxon>Parasitiformes</taxon>
        <taxon>Ixodida</taxon>
        <taxon>Ixodoidea</taxon>
        <taxon>Ixodidae</taxon>
        <taxon>Amblyomminae</taxon>
        <taxon>Amblyomma</taxon>
    </lineage>
</organism>
<evidence type="ECO:0000256" key="5">
    <source>
        <dbReference type="ARBA" id="ARBA00034031"/>
    </source>
</evidence>
<comment type="similarity">
    <text evidence="1">Belongs to the tRNA-intron endonuclease family.</text>
</comment>
<proteinExistence type="evidence at transcript level"/>
<dbReference type="Pfam" id="PF01974">
    <property type="entry name" value="tRNA_int_endo"/>
    <property type="match status" value="1"/>
</dbReference>
<dbReference type="SUPFAM" id="SSF53032">
    <property type="entry name" value="tRNA-intron endonuclease catalytic domain-like"/>
    <property type="match status" value="1"/>
</dbReference>
<dbReference type="AlphaFoldDB" id="A0A023GKG4"/>
<dbReference type="Gene3D" id="3.40.1350.10">
    <property type="match status" value="1"/>
</dbReference>
<dbReference type="InterPro" id="IPR036167">
    <property type="entry name" value="tRNA_intron_Endo_cat-like_sf"/>
</dbReference>
<dbReference type="InterPro" id="IPR011856">
    <property type="entry name" value="tRNA_endonuc-like_dom_sf"/>
</dbReference>
<sequence>MPVQLAMEEAHLLISRGLAVLVKNTNLEKPPTDAETLRVDKYLDQVYQQQVELAMAQRRAEITQYAENIVAGRTKKNAGQNVPRKSKRKRKKEGSSEASEDAPGSSTDTAEAQVPDVEAQKAAIIADVMKKCVSTPSKDVALTPVLHECPRTKMRDLVPAELNYPTSEADKVRCRVFEDLWDKGHYMTVGCKFGGDFLVYSGDPLLFHAYAVVVCLEKDTRVGGHDLIMWGRLGNAVHKTIVLATVREDGVHYLSLRWNGEL</sequence>
<dbReference type="EC" id="4.6.1.16" evidence="2"/>
<evidence type="ECO:0000256" key="1">
    <source>
        <dbReference type="ARBA" id="ARBA00008078"/>
    </source>
</evidence>
<evidence type="ECO:0000256" key="6">
    <source>
        <dbReference type="SAM" id="MobiDB-lite"/>
    </source>
</evidence>
<dbReference type="PANTHER" id="PTHR13070:SF0">
    <property type="entry name" value="TRNA-SPLICING ENDONUCLEASE SUBUNIT SEN34"/>
    <property type="match status" value="1"/>
</dbReference>
<evidence type="ECO:0000313" key="8">
    <source>
        <dbReference type="EMBL" id="JAC33265.1"/>
    </source>
</evidence>
<accession>A0A023GKG4</accession>
<keyword evidence="4" id="KW-0456">Lyase</keyword>